<feature type="non-terminal residue" evidence="2">
    <location>
        <position position="41"/>
    </location>
</feature>
<evidence type="ECO:0000313" key="2">
    <source>
        <dbReference type="EMBL" id="CAG8827987.1"/>
    </source>
</evidence>
<proteinExistence type="predicted"/>
<reference evidence="2" key="1">
    <citation type="submission" date="2021-06" db="EMBL/GenBank/DDBJ databases">
        <authorList>
            <person name="Kallberg Y."/>
            <person name="Tangrot J."/>
            <person name="Rosling A."/>
        </authorList>
    </citation>
    <scope>NUCLEOTIDE SEQUENCE</scope>
    <source>
        <strain evidence="2">MA453B</strain>
    </source>
</reference>
<dbReference type="AlphaFoldDB" id="A0A9N9KI73"/>
<dbReference type="Proteomes" id="UP000789405">
    <property type="component" value="Unassembled WGS sequence"/>
</dbReference>
<gene>
    <name evidence="2" type="ORF">DERYTH_LOCUS28404</name>
</gene>
<dbReference type="EMBL" id="CAJVPY010070621">
    <property type="protein sequence ID" value="CAG8827987.1"/>
    <property type="molecule type" value="Genomic_DNA"/>
</dbReference>
<feature type="compositionally biased region" description="Basic and acidic residues" evidence="1">
    <location>
        <begin position="22"/>
        <end position="35"/>
    </location>
</feature>
<name>A0A9N9KI73_9GLOM</name>
<protein>
    <submittedName>
        <fullName evidence="2">4388_t:CDS:1</fullName>
    </submittedName>
</protein>
<accession>A0A9N9KI73</accession>
<organism evidence="2 3">
    <name type="scientific">Dentiscutata erythropus</name>
    <dbReference type="NCBI Taxonomy" id="1348616"/>
    <lineage>
        <taxon>Eukaryota</taxon>
        <taxon>Fungi</taxon>
        <taxon>Fungi incertae sedis</taxon>
        <taxon>Mucoromycota</taxon>
        <taxon>Glomeromycotina</taxon>
        <taxon>Glomeromycetes</taxon>
        <taxon>Diversisporales</taxon>
        <taxon>Gigasporaceae</taxon>
        <taxon>Dentiscutata</taxon>
    </lineage>
</organism>
<comment type="caution">
    <text evidence="2">The sequence shown here is derived from an EMBL/GenBank/DDBJ whole genome shotgun (WGS) entry which is preliminary data.</text>
</comment>
<keyword evidence="3" id="KW-1185">Reference proteome</keyword>
<feature type="non-terminal residue" evidence="2">
    <location>
        <position position="1"/>
    </location>
</feature>
<feature type="region of interest" description="Disordered" evidence="1">
    <location>
        <begin position="1"/>
        <end position="41"/>
    </location>
</feature>
<sequence>LDYDNNVGPNYESAEAIMNEELDPRYDDNDDEQSREATSNP</sequence>
<evidence type="ECO:0000313" key="3">
    <source>
        <dbReference type="Proteomes" id="UP000789405"/>
    </source>
</evidence>
<evidence type="ECO:0000256" key="1">
    <source>
        <dbReference type="SAM" id="MobiDB-lite"/>
    </source>
</evidence>